<name>A0ABT0LKV5_9GAMM</name>
<dbReference type="EMBL" id="JAKIKS010000302">
    <property type="protein sequence ID" value="MCL1128020.1"/>
    <property type="molecule type" value="Genomic_DNA"/>
</dbReference>
<feature type="non-terminal residue" evidence="2">
    <location>
        <position position="1"/>
    </location>
</feature>
<reference evidence="2 3" key="1">
    <citation type="submission" date="2022-01" db="EMBL/GenBank/DDBJ databases">
        <title>Whole genome-based taxonomy of the Shewanellaceae.</title>
        <authorList>
            <person name="Martin-Rodriguez A.J."/>
        </authorList>
    </citation>
    <scope>NUCLEOTIDE SEQUENCE [LARGE SCALE GENOMIC DNA]</scope>
    <source>
        <strain evidence="2 3">DSM 17177</strain>
    </source>
</reference>
<accession>A0ABT0LKV5</accession>
<protein>
    <submittedName>
        <fullName evidence="2">Uncharacterized protein</fullName>
    </submittedName>
</protein>
<dbReference type="Proteomes" id="UP001203423">
    <property type="component" value="Unassembled WGS sequence"/>
</dbReference>
<comment type="caution">
    <text evidence="2">The sequence shown here is derived from an EMBL/GenBank/DDBJ whole genome shotgun (WGS) entry which is preliminary data.</text>
</comment>
<sequence>AQGRVNPTTTVGGMVINDNAGLEKEADVLGAKALQMKPKENKSRAITTSAVQKKSSTKQGFGFVDNRPEVAVQRKFQDMANKTATLELHSMSVIQMGKKKNKKAKEEPITVSRPSHTQEEIQDEMIKLWQIHAINEQDQLRADYAWNYRGIEGGWCDGWSYVLSMGGDELAEIWSEIDSLLDGGNQLNSTSKYNACALARKASLYHIMNQDPPETGIQQEKDYKAANFEVEQTPANRESWNHDEDSTLKMYVIKEEIKSLEDGQTLRLTSPIHDAAVQRIKGGYIVSETESHGVQKCEKLEEAMLILGEWREECEQKNDPFFNQTMIV</sequence>
<feature type="region of interest" description="Disordered" evidence="1">
    <location>
        <begin position="97"/>
        <end position="117"/>
    </location>
</feature>
<evidence type="ECO:0000313" key="3">
    <source>
        <dbReference type="Proteomes" id="UP001203423"/>
    </source>
</evidence>
<proteinExistence type="predicted"/>
<gene>
    <name evidence="2" type="ORF">L2764_27145</name>
</gene>
<evidence type="ECO:0000256" key="1">
    <source>
        <dbReference type="SAM" id="MobiDB-lite"/>
    </source>
</evidence>
<organism evidence="2 3">
    <name type="scientific">Shewanella surugensis</name>
    <dbReference type="NCBI Taxonomy" id="212020"/>
    <lineage>
        <taxon>Bacteria</taxon>
        <taxon>Pseudomonadati</taxon>
        <taxon>Pseudomonadota</taxon>
        <taxon>Gammaproteobacteria</taxon>
        <taxon>Alteromonadales</taxon>
        <taxon>Shewanellaceae</taxon>
        <taxon>Shewanella</taxon>
    </lineage>
</organism>
<keyword evidence="3" id="KW-1185">Reference proteome</keyword>
<evidence type="ECO:0000313" key="2">
    <source>
        <dbReference type="EMBL" id="MCL1128020.1"/>
    </source>
</evidence>